<keyword evidence="1" id="KW-1133">Transmembrane helix</keyword>
<feature type="transmembrane region" description="Helical" evidence="1">
    <location>
        <begin position="161"/>
        <end position="178"/>
    </location>
</feature>
<feature type="transmembrane region" description="Helical" evidence="1">
    <location>
        <begin position="124"/>
        <end position="149"/>
    </location>
</feature>
<evidence type="ECO:0000256" key="1">
    <source>
        <dbReference type="SAM" id="Phobius"/>
    </source>
</evidence>
<proteinExistence type="predicted"/>
<dbReference type="AlphaFoldDB" id="A0A318Q661"/>
<feature type="transmembrane region" description="Helical" evidence="1">
    <location>
        <begin position="86"/>
        <end position="103"/>
    </location>
</feature>
<comment type="caution">
    <text evidence="2">The sequence shown here is derived from an EMBL/GenBank/DDBJ whole genome shotgun (WGS) entry which is preliminary data.</text>
</comment>
<feature type="transmembrane region" description="Helical" evidence="1">
    <location>
        <begin position="7"/>
        <end position="23"/>
    </location>
</feature>
<reference evidence="2 3" key="1">
    <citation type="submission" date="2017-07" db="EMBL/GenBank/DDBJ databases">
        <title>A draft genome sequence of Komagataeibacter sp. T5K1.</title>
        <authorList>
            <person name="Skraban J."/>
            <person name="Cleenwerck I."/>
            <person name="Vandamme P."/>
            <person name="Trcek J."/>
        </authorList>
    </citation>
    <scope>NUCLEOTIDE SEQUENCE [LARGE SCALE GENOMIC DNA]</scope>
    <source>
        <strain evidence="2 3">T5K1</strain>
    </source>
</reference>
<evidence type="ECO:0000313" key="3">
    <source>
        <dbReference type="Proteomes" id="UP000247609"/>
    </source>
</evidence>
<dbReference type="Proteomes" id="UP000247609">
    <property type="component" value="Unassembled WGS sequence"/>
</dbReference>
<evidence type="ECO:0008006" key="4">
    <source>
        <dbReference type="Google" id="ProtNLM"/>
    </source>
</evidence>
<keyword evidence="1" id="KW-0472">Membrane</keyword>
<keyword evidence="1" id="KW-0812">Transmembrane</keyword>
<accession>A0A318Q661</accession>
<dbReference type="EMBL" id="NOXG01000015">
    <property type="protein sequence ID" value="PYD75076.1"/>
    <property type="molecule type" value="Genomic_DNA"/>
</dbReference>
<name>A0A318Q661_9PROT</name>
<gene>
    <name evidence="2" type="ORF">CFR71_11310</name>
</gene>
<protein>
    <recommendedName>
        <fullName evidence="4">Intracellular septation protein A</fullName>
    </recommendedName>
</protein>
<dbReference type="RefSeq" id="WP_110531181.1">
    <property type="nucleotide sequence ID" value="NZ_NOXG01000015.1"/>
</dbReference>
<sequence length="199" mass="21656">MQARGGIVPLLMEAGGIIIFAVLASMGRTRLAIAATVAFVAFDAMRRVRGHLGMPRLWVLSNGLALVLGVVDLSCATPFLFRYESVFTNIVLAAAFALGAFGRKSIVQTIVEERQGMPISSDRVGLLAFFRAFTLLWSGYFMLKAMAYLWMAVYLTPERALAIRGTLGTGSLVAMILLGQRGADVFRLCRRMGVFRQGA</sequence>
<evidence type="ECO:0000313" key="2">
    <source>
        <dbReference type="EMBL" id="PYD75076.1"/>
    </source>
</evidence>
<organism evidence="2 3">
    <name type="scientific">Novacetimonas pomaceti</name>
    <dbReference type="NCBI Taxonomy" id="2021998"/>
    <lineage>
        <taxon>Bacteria</taxon>
        <taxon>Pseudomonadati</taxon>
        <taxon>Pseudomonadota</taxon>
        <taxon>Alphaproteobacteria</taxon>
        <taxon>Acetobacterales</taxon>
        <taxon>Acetobacteraceae</taxon>
        <taxon>Novacetimonas</taxon>
    </lineage>
</organism>
<feature type="transmembrane region" description="Helical" evidence="1">
    <location>
        <begin position="57"/>
        <end position="80"/>
    </location>
</feature>